<proteinExistence type="predicted"/>
<feature type="transmembrane region" description="Helical" evidence="2">
    <location>
        <begin position="26"/>
        <end position="47"/>
    </location>
</feature>
<evidence type="ECO:0000313" key="4">
    <source>
        <dbReference type="EMBL" id="GAG18707.1"/>
    </source>
</evidence>
<sequence length="206" mass="22939">MYRDCWKDKNGEKNSFPIPIKNHKGFTLMVALITVAIIIILTGIALVQFQKALNKAKVSKAEAEIEIMGRAIEQIEEDTGNYLGSLDQLDDPTSPDESFSPWWGPYVSSLPVENKDPWGNDYLYVHWIDGGNYWYLGHWPPGWGHGRAVGFVDLSGDGIDNDGDGVIDEKDGSERMPPGLFWQIQSMMQEQSTEEGFILSSAGPDG</sequence>
<keyword evidence="2" id="KW-1133">Transmembrane helix</keyword>
<feature type="non-terminal residue" evidence="4">
    <location>
        <position position="206"/>
    </location>
</feature>
<dbReference type="InterPro" id="IPR045584">
    <property type="entry name" value="Pilin-like"/>
</dbReference>
<evidence type="ECO:0000259" key="3">
    <source>
        <dbReference type="Pfam" id="PF08334"/>
    </source>
</evidence>
<name>X0W5X4_9ZZZZ</name>
<dbReference type="AlphaFoldDB" id="X0W5X4"/>
<organism evidence="4">
    <name type="scientific">marine sediment metagenome</name>
    <dbReference type="NCBI Taxonomy" id="412755"/>
    <lineage>
        <taxon>unclassified sequences</taxon>
        <taxon>metagenomes</taxon>
        <taxon>ecological metagenomes</taxon>
    </lineage>
</organism>
<dbReference type="Pfam" id="PF08334">
    <property type="entry name" value="T2SSG"/>
    <property type="match status" value="1"/>
</dbReference>
<dbReference type="EMBL" id="BARS01036771">
    <property type="protein sequence ID" value="GAG18707.1"/>
    <property type="molecule type" value="Genomic_DNA"/>
</dbReference>
<keyword evidence="1" id="KW-0175">Coiled coil</keyword>
<dbReference type="Gene3D" id="3.30.700.10">
    <property type="entry name" value="Glycoprotein, Type 4 Pilin"/>
    <property type="match status" value="1"/>
</dbReference>
<comment type="caution">
    <text evidence="4">The sequence shown here is derived from an EMBL/GenBank/DDBJ whole genome shotgun (WGS) entry which is preliminary data.</text>
</comment>
<reference evidence="4" key="1">
    <citation type="journal article" date="2014" name="Front. Microbiol.">
        <title>High frequency of phylogenetically diverse reductive dehalogenase-homologous genes in deep subseafloor sedimentary metagenomes.</title>
        <authorList>
            <person name="Kawai M."/>
            <person name="Futagami T."/>
            <person name="Toyoda A."/>
            <person name="Takaki Y."/>
            <person name="Nishi S."/>
            <person name="Hori S."/>
            <person name="Arai W."/>
            <person name="Tsubouchi T."/>
            <person name="Morono Y."/>
            <person name="Uchiyama I."/>
            <person name="Ito T."/>
            <person name="Fujiyama A."/>
            <person name="Inagaki F."/>
            <person name="Takami H."/>
        </authorList>
    </citation>
    <scope>NUCLEOTIDE SEQUENCE</scope>
    <source>
        <strain evidence="4">Expedition CK06-06</strain>
    </source>
</reference>
<evidence type="ECO:0000256" key="2">
    <source>
        <dbReference type="SAM" id="Phobius"/>
    </source>
</evidence>
<feature type="coiled-coil region" evidence="1">
    <location>
        <begin position="46"/>
        <end position="78"/>
    </location>
</feature>
<evidence type="ECO:0000256" key="1">
    <source>
        <dbReference type="SAM" id="Coils"/>
    </source>
</evidence>
<gene>
    <name evidence="4" type="ORF">S01H1_56467</name>
</gene>
<dbReference type="InterPro" id="IPR013545">
    <property type="entry name" value="T2SS_protein-GspG_C"/>
</dbReference>
<accession>X0W5X4</accession>
<feature type="domain" description="Type II secretion system protein GspG C-terminal" evidence="3">
    <location>
        <begin position="51"/>
        <end position="125"/>
    </location>
</feature>
<keyword evidence="2" id="KW-0472">Membrane</keyword>
<protein>
    <recommendedName>
        <fullName evidence="3">Type II secretion system protein GspG C-terminal domain-containing protein</fullName>
    </recommendedName>
</protein>
<keyword evidence="2" id="KW-0812">Transmembrane</keyword>
<dbReference type="SUPFAM" id="SSF54523">
    <property type="entry name" value="Pili subunits"/>
    <property type="match status" value="1"/>
</dbReference>